<name>A0A8T2MTE0_ASTMX</name>
<evidence type="ECO:0000313" key="2">
    <source>
        <dbReference type="Proteomes" id="UP000752171"/>
    </source>
</evidence>
<gene>
    <name evidence="1" type="ORF">AMEX_G2664</name>
</gene>
<evidence type="ECO:0000313" key="1">
    <source>
        <dbReference type="EMBL" id="KAG9283841.1"/>
    </source>
</evidence>
<dbReference type="InterPro" id="IPR035983">
    <property type="entry name" value="Hect_E3_ubiquitin_ligase"/>
</dbReference>
<proteinExistence type="predicted"/>
<organism evidence="1 2">
    <name type="scientific">Astyanax mexicanus</name>
    <name type="common">Blind cave fish</name>
    <name type="synonym">Astyanax fasciatus mexicanus</name>
    <dbReference type="NCBI Taxonomy" id="7994"/>
    <lineage>
        <taxon>Eukaryota</taxon>
        <taxon>Metazoa</taxon>
        <taxon>Chordata</taxon>
        <taxon>Craniata</taxon>
        <taxon>Vertebrata</taxon>
        <taxon>Euteleostomi</taxon>
        <taxon>Actinopterygii</taxon>
        <taxon>Neopterygii</taxon>
        <taxon>Teleostei</taxon>
        <taxon>Ostariophysi</taxon>
        <taxon>Characiformes</taxon>
        <taxon>Characoidei</taxon>
        <taxon>Acestrorhamphidae</taxon>
        <taxon>Acestrorhamphinae</taxon>
        <taxon>Astyanax</taxon>
    </lineage>
</organism>
<dbReference type="Gene3D" id="3.90.1750.10">
    <property type="entry name" value="Hect, E3 ligase catalytic domains"/>
    <property type="match status" value="1"/>
</dbReference>
<accession>A0A8T2MTE0</accession>
<dbReference type="SUPFAM" id="SSF56204">
    <property type="entry name" value="Hect, E3 ligase catalytic domain"/>
    <property type="match status" value="1"/>
</dbReference>
<dbReference type="EMBL" id="JAICCE010000001">
    <property type="protein sequence ID" value="KAG9283841.1"/>
    <property type="molecule type" value="Genomic_DNA"/>
</dbReference>
<dbReference type="GO" id="GO:0004842">
    <property type="term" value="F:ubiquitin-protein transferase activity"/>
    <property type="evidence" value="ECO:0007669"/>
    <property type="project" value="InterPro"/>
</dbReference>
<protein>
    <recommendedName>
        <fullName evidence="3">HECT domain-containing protein</fullName>
    </recommendedName>
</protein>
<dbReference type="AlphaFoldDB" id="A0A8T2MTE0"/>
<dbReference type="Proteomes" id="UP000752171">
    <property type="component" value="Unassembled WGS sequence"/>
</dbReference>
<reference evidence="1 2" key="1">
    <citation type="submission" date="2021-07" db="EMBL/GenBank/DDBJ databases">
        <authorList>
            <person name="Imarazene B."/>
            <person name="Zahm M."/>
            <person name="Klopp C."/>
            <person name="Cabau C."/>
            <person name="Beille S."/>
            <person name="Jouanno E."/>
            <person name="Castinel A."/>
            <person name="Lluch J."/>
            <person name="Gil L."/>
            <person name="Kuchtly C."/>
            <person name="Lopez Roques C."/>
            <person name="Donnadieu C."/>
            <person name="Parrinello H."/>
            <person name="Journot L."/>
            <person name="Du K."/>
            <person name="Schartl M."/>
            <person name="Retaux S."/>
            <person name="Guiguen Y."/>
        </authorList>
    </citation>
    <scope>NUCLEOTIDE SEQUENCE [LARGE SCALE GENOMIC DNA]</scope>
    <source>
        <strain evidence="1">Pach_M1</strain>
        <tissue evidence="1">Testis</tissue>
    </source>
</reference>
<sequence length="444" mass="48834">MPKATCQACGLSMPLQILAVHVKSCCIGRSSTEYDSLYDDCCSSPDVSIVGEFSSVNSVETTGTSTSRKPSCDMSELSGVNSSVAANSNSTSMSKGSCPVCLMIFPLDYLEVHASLCGERVEDTHLITEGESQCNSESESLEGVLQAITAAVSTTDGYSFDITVSRHNMLERVLSQWQRQKKSNPAKQLKVVFLGEAGIDTGALRKELLSGMMEGIEKRFFEGDRHGKRPKYSISDLDHFKTIGEIMAVSLAQGGPAPNVLAVWCYKFLCSGSLKFEDLDKTALGDDQHIELISKLFPILQQVRNGLQLYGLSDLMAKYPDICQPLFTPGVEMIADADFVMSVCRAEFSEEWSNKEHLEVTLMNHLQDLLQELEQSHYSFLTCILLDRYVMAVSLAQSGPAPNVLAVWCYKFLCSGSLKFEDLDKTALGDDQHIELISKVRPSE</sequence>
<comment type="caution">
    <text evidence="1">The sequence shown here is derived from an EMBL/GenBank/DDBJ whole genome shotgun (WGS) entry which is preliminary data.</text>
</comment>
<evidence type="ECO:0008006" key="3">
    <source>
        <dbReference type="Google" id="ProtNLM"/>
    </source>
</evidence>